<dbReference type="PATRIC" id="fig|86662.25.peg.3352"/>
<keyword evidence="1" id="KW-0472">Membrane</keyword>
<evidence type="ECO:0000313" key="2">
    <source>
        <dbReference type="EMBL" id="OFD77164.1"/>
    </source>
</evidence>
<dbReference type="Proteomes" id="UP000236165">
    <property type="component" value="Unassembled WGS sequence"/>
</dbReference>
<feature type="transmembrane region" description="Helical" evidence="1">
    <location>
        <begin position="21"/>
        <end position="42"/>
    </location>
</feature>
<dbReference type="Proteomes" id="UP000194131">
    <property type="component" value="Unassembled WGS sequence"/>
</dbReference>
<reference evidence="2 5" key="1">
    <citation type="submission" date="2016-05" db="EMBL/GenBank/DDBJ databases">
        <title>Bacillus thuringiensis and Bacillus weihenstephanensis as novel biocontrol agents of wilt causing Verticillium species.</title>
        <authorList>
            <person name="Hollensteiner J."/>
            <person name="Wemheuer F."/>
            <person name="Harting R."/>
            <person name="Kolarzyk A."/>
            <person name="Diaz-Valerio S."/>
            <person name="Poehlein A."/>
            <person name="Brzuszkiewicz E."/>
            <person name="Nesemann K."/>
            <person name="Braus-Stromeyer S."/>
            <person name="Braus G."/>
            <person name="Daniel R."/>
            <person name="Liesegang H."/>
        </authorList>
    </citation>
    <scope>NUCLEOTIDE SEQUENCE [LARGE SCALE GENOMIC DNA]</scope>
    <source>
        <strain evidence="2 5">GOE8</strain>
    </source>
</reference>
<evidence type="ECO:0000256" key="1">
    <source>
        <dbReference type="SAM" id="Phobius"/>
    </source>
</evidence>
<reference evidence="3 6" key="3">
    <citation type="submission" date="2016-12" db="EMBL/GenBank/DDBJ databases">
        <title>Genome Sequences of Twelve Sporeforming Bacillus Species Isolated from Foods.</title>
        <authorList>
            <person name="De Jong A."/>
            <person name="Holsappel S."/>
            <person name="Kuipers O.P."/>
        </authorList>
    </citation>
    <scope>NUCLEOTIDE SEQUENCE [LARGE SCALE GENOMIC DNA]</scope>
    <source>
        <strain evidence="3 6">S3E15</strain>
    </source>
</reference>
<evidence type="ECO:0000313" key="7">
    <source>
        <dbReference type="Proteomes" id="UP000236165"/>
    </source>
</evidence>
<feature type="transmembrane region" description="Helical" evidence="1">
    <location>
        <begin position="54"/>
        <end position="73"/>
    </location>
</feature>
<dbReference type="Proteomes" id="UP000175706">
    <property type="component" value="Unassembled WGS sequence"/>
</dbReference>
<dbReference type="Pfam" id="PF20040">
    <property type="entry name" value="DUF6442"/>
    <property type="match status" value="1"/>
</dbReference>
<dbReference type="EMBL" id="LXLT01000043">
    <property type="protein sequence ID" value="OFD77164.1"/>
    <property type="molecule type" value="Genomic_DNA"/>
</dbReference>
<sequence>MMQKEEILRKYKKMGRDERKELIELDSSSYGLMAVLVLVLFFSSWKLMHGIKSYELISIFSGYIASTSFYKFKKLKAQKFLIASILAIMSTIASAIAFFLEG</sequence>
<dbReference type="AlphaFoldDB" id="A0A1E8B5E7"/>
<proteinExistence type="predicted"/>
<accession>A0A1X6PMZ0</accession>
<dbReference type="EMBL" id="MKZQ01000059">
    <property type="protein sequence ID" value="PJN66973.1"/>
    <property type="molecule type" value="Genomic_DNA"/>
</dbReference>
<evidence type="ECO:0000313" key="6">
    <source>
        <dbReference type="Proteomes" id="UP000194131"/>
    </source>
</evidence>
<gene>
    <name evidence="4" type="ORF">BACWE_46310</name>
    <name evidence="2" type="ORF">BWGOE8_32760</name>
    <name evidence="3" type="ORF">S3E15_02955</name>
</gene>
<organism evidence="2 5">
    <name type="scientific">Bacillus mycoides</name>
    <dbReference type="NCBI Taxonomy" id="1405"/>
    <lineage>
        <taxon>Bacteria</taxon>
        <taxon>Bacillati</taxon>
        <taxon>Bacillota</taxon>
        <taxon>Bacilli</taxon>
        <taxon>Bacillales</taxon>
        <taxon>Bacillaceae</taxon>
        <taxon>Bacillus</taxon>
        <taxon>Bacillus cereus group</taxon>
    </lineage>
</organism>
<protein>
    <submittedName>
        <fullName evidence="2">Uncharacterized protein</fullName>
    </submittedName>
</protein>
<accession>A0A1E8B5E7</accession>
<name>A0A1E8B5E7_BACMY</name>
<keyword evidence="1" id="KW-0812">Transmembrane</keyword>
<evidence type="ECO:0000313" key="4">
    <source>
        <dbReference type="EMBL" id="PJN66973.1"/>
    </source>
</evidence>
<feature type="transmembrane region" description="Helical" evidence="1">
    <location>
        <begin position="80"/>
        <end position="100"/>
    </location>
</feature>
<dbReference type="EMBL" id="MRWU01000026">
    <property type="protein sequence ID" value="OSX89740.1"/>
    <property type="molecule type" value="Genomic_DNA"/>
</dbReference>
<keyword evidence="1" id="KW-1133">Transmembrane helix</keyword>
<evidence type="ECO:0000313" key="5">
    <source>
        <dbReference type="Proteomes" id="UP000175706"/>
    </source>
</evidence>
<evidence type="ECO:0000313" key="3">
    <source>
        <dbReference type="EMBL" id="OSX89740.1"/>
    </source>
</evidence>
<reference evidence="4 7" key="2">
    <citation type="submission" date="2016-10" db="EMBL/GenBank/DDBJ databases">
        <title>Genome Sequence of Bacillus weihenstephanensis GM6LP.</title>
        <authorList>
            <person name="Poehlein A."/>
            <person name="Wemheuer F."/>
            <person name="Hollensteiner J."/>
            <person name="Wemheuer B."/>
        </authorList>
    </citation>
    <scope>NUCLEOTIDE SEQUENCE [LARGE SCALE GENOMIC DNA]</scope>
    <source>
        <strain evidence="4 7">GM6LP</strain>
    </source>
</reference>
<dbReference type="InterPro" id="IPR045620">
    <property type="entry name" value="DUF6442"/>
</dbReference>
<comment type="caution">
    <text evidence="2">The sequence shown here is derived from an EMBL/GenBank/DDBJ whole genome shotgun (WGS) entry which is preliminary data.</text>
</comment>